<dbReference type="InterPro" id="IPR012495">
    <property type="entry name" value="TadE-like_dom"/>
</dbReference>
<dbReference type="Proteomes" id="UP000199150">
    <property type="component" value="Unassembled WGS sequence"/>
</dbReference>
<gene>
    <name evidence="3" type="ORF">SAMN02927928_2774</name>
</gene>
<sequence length="194" mass="21136">MLSLRRLNRIVTLKAFGKRFAGDGKGVSAIEFALVAPVLILLYLGMAELTLGMMAARRVSHLAATVGDLAAQSQTLTPTNITDLWAIGANMLDPFPTSGTSLRIRLTSVTMQSTKKATVDWSEPSNWTKHTNSDKAITDITTDQIAVGESLILTEVEYDYDSPIGNFFKTGTVFKDTFMHHPRNGSEVTCPLCP</sequence>
<dbReference type="EMBL" id="FMTS01000005">
    <property type="protein sequence ID" value="SCW70785.1"/>
    <property type="molecule type" value="Genomic_DNA"/>
</dbReference>
<evidence type="ECO:0000259" key="2">
    <source>
        <dbReference type="Pfam" id="PF07811"/>
    </source>
</evidence>
<organism evidence="3 4">
    <name type="scientific">Asticcacaulis taihuensis</name>
    <dbReference type="NCBI Taxonomy" id="260084"/>
    <lineage>
        <taxon>Bacteria</taxon>
        <taxon>Pseudomonadati</taxon>
        <taxon>Pseudomonadota</taxon>
        <taxon>Alphaproteobacteria</taxon>
        <taxon>Caulobacterales</taxon>
        <taxon>Caulobacteraceae</taxon>
        <taxon>Asticcacaulis</taxon>
    </lineage>
</organism>
<keyword evidence="1" id="KW-0812">Transmembrane</keyword>
<evidence type="ECO:0000313" key="3">
    <source>
        <dbReference type="EMBL" id="SCW70785.1"/>
    </source>
</evidence>
<dbReference type="OrthoDB" id="7189296at2"/>
<dbReference type="Pfam" id="PF07811">
    <property type="entry name" value="TadE"/>
    <property type="match status" value="1"/>
</dbReference>
<evidence type="ECO:0000256" key="1">
    <source>
        <dbReference type="SAM" id="Phobius"/>
    </source>
</evidence>
<keyword evidence="1" id="KW-1133">Transmembrane helix</keyword>
<dbReference type="RefSeq" id="WP_090649121.1">
    <property type="nucleotide sequence ID" value="NZ_CBCRYE010000003.1"/>
</dbReference>
<keyword evidence="1" id="KW-0472">Membrane</keyword>
<name>A0A1G4SQF0_9CAUL</name>
<accession>A0A1G4SQF0</accession>
<proteinExistence type="predicted"/>
<protein>
    <submittedName>
        <fullName evidence="3">Flp pilus assembly protein TadG</fullName>
    </submittedName>
</protein>
<feature type="transmembrane region" description="Helical" evidence="1">
    <location>
        <begin position="32"/>
        <end position="51"/>
    </location>
</feature>
<evidence type="ECO:0000313" key="4">
    <source>
        <dbReference type="Proteomes" id="UP000199150"/>
    </source>
</evidence>
<feature type="domain" description="TadE-like" evidence="2">
    <location>
        <begin position="26"/>
        <end position="65"/>
    </location>
</feature>
<reference evidence="4" key="1">
    <citation type="submission" date="2016-10" db="EMBL/GenBank/DDBJ databases">
        <authorList>
            <person name="Varghese N."/>
            <person name="Submissions S."/>
        </authorList>
    </citation>
    <scope>NUCLEOTIDE SEQUENCE [LARGE SCALE GENOMIC DNA]</scope>
    <source>
        <strain evidence="4">CGMCC 1.3431</strain>
    </source>
</reference>
<dbReference type="AlphaFoldDB" id="A0A1G4SQF0"/>
<keyword evidence="4" id="KW-1185">Reference proteome</keyword>
<dbReference type="STRING" id="260084.SAMN02927928_2774"/>